<dbReference type="PROSITE" id="PS50112">
    <property type="entry name" value="PAS"/>
    <property type="match status" value="1"/>
</dbReference>
<accession>A0ABW1JU86</accession>
<keyword evidence="4" id="KW-0548">Nucleotidyltransferase</keyword>
<dbReference type="PANTHER" id="PTHR44757:SF2">
    <property type="entry name" value="BIOFILM ARCHITECTURE MAINTENANCE PROTEIN MBAA"/>
    <property type="match status" value="1"/>
</dbReference>
<evidence type="ECO:0000313" key="4">
    <source>
        <dbReference type="EMBL" id="MFC6013022.1"/>
    </source>
</evidence>
<organism evidence="4 5">
    <name type="scientific">Nocardia lasii</name>
    <dbReference type="NCBI Taxonomy" id="1616107"/>
    <lineage>
        <taxon>Bacteria</taxon>
        <taxon>Bacillati</taxon>
        <taxon>Actinomycetota</taxon>
        <taxon>Actinomycetes</taxon>
        <taxon>Mycobacteriales</taxon>
        <taxon>Nocardiaceae</taxon>
        <taxon>Nocardia</taxon>
    </lineage>
</organism>
<name>A0ABW1JU86_9NOCA</name>
<dbReference type="Pfam" id="PF00990">
    <property type="entry name" value="GGDEF"/>
    <property type="match status" value="1"/>
</dbReference>
<dbReference type="Gene3D" id="3.30.450.20">
    <property type="entry name" value="PAS domain"/>
    <property type="match status" value="1"/>
</dbReference>
<dbReference type="Proteomes" id="UP001596223">
    <property type="component" value="Unassembled WGS sequence"/>
</dbReference>
<dbReference type="Pfam" id="PF08448">
    <property type="entry name" value="PAS_4"/>
    <property type="match status" value="1"/>
</dbReference>
<protein>
    <submittedName>
        <fullName evidence="4">Diguanylate cyclase domain-containing protein</fullName>
        <ecNumber evidence="4">2.7.7.65</ecNumber>
    </submittedName>
</protein>
<keyword evidence="4" id="KW-0808">Transferase</keyword>
<evidence type="ECO:0000259" key="3">
    <source>
        <dbReference type="PROSITE" id="PS50887"/>
    </source>
</evidence>
<dbReference type="SUPFAM" id="SSF55073">
    <property type="entry name" value="Nucleotide cyclase"/>
    <property type="match status" value="1"/>
</dbReference>
<dbReference type="SUPFAM" id="SSF55785">
    <property type="entry name" value="PYP-like sensor domain (PAS domain)"/>
    <property type="match status" value="1"/>
</dbReference>
<dbReference type="SMART" id="SM00267">
    <property type="entry name" value="GGDEF"/>
    <property type="match status" value="1"/>
</dbReference>
<feature type="domain" description="GGDEF" evidence="3">
    <location>
        <begin position="299"/>
        <end position="430"/>
    </location>
</feature>
<dbReference type="InterPro" id="IPR000160">
    <property type="entry name" value="GGDEF_dom"/>
</dbReference>
<comment type="caution">
    <text evidence="4">The sequence shown here is derived from an EMBL/GenBank/DDBJ whole genome shotgun (WGS) entry which is preliminary data.</text>
</comment>
<dbReference type="PROSITE" id="PS50887">
    <property type="entry name" value="GGDEF"/>
    <property type="match status" value="1"/>
</dbReference>
<dbReference type="InterPro" id="IPR043128">
    <property type="entry name" value="Rev_trsase/Diguanyl_cyclase"/>
</dbReference>
<evidence type="ECO:0000259" key="1">
    <source>
        <dbReference type="PROSITE" id="PS50112"/>
    </source>
</evidence>
<dbReference type="InterPro" id="IPR029787">
    <property type="entry name" value="Nucleotide_cyclase"/>
</dbReference>
<gene>
    <name evidence="4" type="ORF">ACFP3H_18345</name>
</gene>
<dbReference type="InterPro" id="IPR035965">
    <property type="entry name" value="PAS-like_dom_sf"/>
</dbReference>
<feature type="domain" description="PAC" evidence="2">
    <location>
        <begin position="222"/>
        <end position="274"/>
    </location>
</feature>
<dbReference type="Gene3D" id="3.30.70.270">
    <property type="match status" value="1"/>
</dbReference>
<dbReference type="RefSeq" id="WP_378607655.1">
    <property type="nucleotide sequence ID" value="NZ_JBHSQN010000013.1"/>
</dbReference>
<dbReference type="EMBL" id="JBHSQN010000013">
    <property type="protein sequence ID" value="MFC6013022.1"/>
    <property type="molecule type" value="Genomic_DNA"/>
</dbReference>
<sequence length="430" mass="46276">MDEAVGSWELARRWADALDGVVAPTLNRTQIEEMLAAVCIGLIDAVRGGEDPDIARRAARMLVAVNYRDPAAVSRSVRILAAELVEVAADGPDDPALPRIRDRAIGLAADFAAGFTAALRGASLEEQEQTLAAVLDAAQEADTRRALSEARFEAVFDGALVGIGTVDMTGRVVNCNATMAQMLGQTPETMPGRTVADILGPQNLTFAFEQLQLMVAGESESFRTETEHLHTDGRVTAIDLSMSAVRGTDGGIEFLIGVAVDVTERKQLADQLWHDANHDALTGLPNRPHLFNRLAHARSPIGICYLDLDGFKEINDLWGHAIGDRVLTVVADRMREVARPVDAFAARIGGDEFLVLVENCSGETPLARLADELLAALIEPLEVDGHMLAVGASIGTAYFAELPSEVDELVHAADAAMYRKKNDTRRDPAR</sequence>
<dbReference type="SMART" id="SM00086">
    <property type="entry name" value="PAC"/>
    <property type="match status" value="1"/>
</dbReference>
<dbReference type="NCBIfam" id="TIGR00254">
    <property type="entry name" value="GGDEF"/>
    <property type="match status" value="1"/>
</dbReference>
<evidence type="ECO:0000259" key="2">
    <source>
        <dbReference type="PROSITE" id="PS50113"/>
    </source>
</evidence>
<dbReference type="PROSITE" id="PS50113">
    <property type="entry name" value="PAC"/>
    <property type="match status" value="1"/>
</dbReference>
<keyword evidence="5" id="KW-1185">Reference proteome</keyword>
<dbReference type="PANTHER" id="PTHR44757">
    <property type="entry name" value="DIGUANYLATE CYCLASE DGCP"/>
    <property type="match status" value="1"/>
</dbReference>
<dbReference type="InterPro" id="IPR001610">
    <property type="entry name" value="PAC"/>
</dbReference>
<dbReference type="GO" id="GO:0052621">
    <property type="term" value="F:diguanylate cyclase activity"/>
    <property type="evidence" value="ECO:0007669"/>
    <property type="project" value="UniProtKB-EC"/>
</dbReference>
<dbReference type="CDD" id="cd01949">
    <property type="entry name" value="GGDEF"/>
    <property type="match status" value="1"/>
</dbReference>
<evidence type="ECO:0000313" key="5">
    <source>
        <dbReference type="Proteomes" id="UP001596223"/>
    </source>
</evidence>
<dbReference type="CDD" id="cd00130">
    <property type="entry name" value="PAS"/>
    <property type="match status" value="1"/>
</dbReference>
<dbReference type="InterPro" id="IPR000014">
    <property type="entry name" value="PAS"/>
</dbReference>
<feature type="domain" description="PAS" evidence="1">
    <location>
        <begin position="148"/>
        <end position="218"/>
    </location>
</feature>
<dbReference type="SMART" id="SM00091">
    <property type="entry name" value="PAS"/>
    <property type="match status" value="1"/>
</dbReference>
<dbReference type="NCBIfam" id="TIGR00229">
    <property type="entry name" value="sensory_box"/>
    <property type="match status" value="1"/>
</dbReference>
<proteinExistence type="predicted"/>
<dbReference type="InterPro" id="IPR052155">
    <property type="entry name" value="Biofilm_reg_signaling"/>
</dbReference>
<dbReference type="EC" id="2.7.7.65" evidence="4"/>
<reference evidence="5" key="1">
    <citation type="journal article" date="2019" name="Int. J. Syst. Evol. Microbiol.">
        <title>The Global Catalogue of Microorganisms (GCM) 10K type strain sequencing project: providing services to taxonomists for standard genome sequencing and annotation.</title>
        <authorList>
            <consortium name="The Broad Institute Genomics Platform"/>
            <consortium name="The Broad Institute Genome Sequencing Center for Infectious Disease"/>
            <person name="Wu L."/>
            <person name="Ma J."/>
        </authorList>
    </citation>
    <scope>NUCLEOTIDE SEQUENCE [LARGE SCALE GENOMIC DNA]</scope>
    <source>
        <strain evidence="5">CCUG 36956</strain>
    </source>
</reference>
<dbReference type="InterPro" id="IPR013656">
    <property type="entry name" value="PAS_4"/>
</dbReference>
<dbReference type="InterPro" id="IPR000700">
    <property type="entry name" value="PAS-assoc_C"/>
</dbReference>